<evidence type="ECO:0000256" key="1">
    <source>
        <dbReference type="SAM" id="MobiDB-lite"/>
    </source>
</evidence>
<dbReference type="AlphaFoldDB" id="A0AAV4XDF5"/>
<organism evidence="2 3">
    <name type="scientific">Caerostris extrusa</name>
    <name type="common">Bark spider</name>
    <name type="synonym">Caerostris bankana</name>
    <dbReference type="NCBI Taxonomy" id="172846"/>
    <lineage>
        <taxon>Eukaryota</taxon>
        <taxon>Metazoa</taxon>
        <taxon>Ecdysozoa</taxon>
        <taxon>Arthropoda</taxon>
        <taxon>Chelicerata</taxon>
        <taxon>Arachnida</taxon>
        <taxon>Araneae</taxon>
        <taxon>Araneomorphae</taxon>
        <taxon>Entelegynae</taxon>
        <taxon>Araneoidea</taxon>
        <taxon>Araneidae</taxon>
        <taxon>Caerostris</taxon>
    </lineage>
</organism>
<feature type="region of interest" description="Disordered" evidence="1">
    <location>
        <begin position="1"/>
        <end position="20"/>
    </location>
</feature>
<comment type="caution">
    <text evidence="2">The sequence shown here is derived from an EMBL/GenBank/DDBJ whole genome shotgun (WGS) entry which is preliminary data.</text>
</comment>
<evidence type="ECO:0000313" key="3">
    <source>
        <dbReference type="Proteomes" id="UP001054945"/>
    </source>
</evidence>
<accession>A0AAV4XDF5</accession>
<evidence type="ECO:0000313" key="2">
    <source>
        <dbReference type="EMBL" id="GIY91819.1"/>
    </source>
</evidence>
<name>A0AAV4XDF5_CAEEX</name>
<gene>
    <name evidence="2" type="ORF">CEXT_284991</name>
</gene>
<dbReference type="EMBL" id="BPLR01000057">
    <property type="protein sequence ID" value="GIY91819.1"/>
    <property type="molecule type" value="Genomic_DNA"/>
</dbReference>
<keyword evidence="3" id="KW-1185">Reference proteome</keyword>
<reference evidence="2 3" key="1">
    <citation type="submission" date="2021-06" db="EMBL/GenBank/DDBJ databases">
        <title>Caerostris extrusa draft genome.</title>
        <authorList>
            <person name="Kono N."/>
            <person name="Arakawa K."/>
        </authorList>
    </citation>
    <scope>NUCLEOTIDE SEQUENCE [LARGE SCALE GENOMIC DNA]</scope>
</reference>
<protein>
    <submittedName>
        <fullName evidence="2">Uncharacterized protein</fullName>
    </submittedName>
</protein>
<proteinExistence type="predicted"/>
<sequence length="77" mass="8874">MDTWRKIGNPPPKRGRGKTFKRAWRLSKSYSLTSILLVNKARKLPRTQLDYNATLLSTRISVYILKKASLGNRVMNP</sequence>
<dbReference type="Proteomes" id="UP001054945">
    <property type="component" value="Unassembled WGS sequence"/>
</dbReference>